<feature type="compositionally biased region" description="Low complexity" evidence="1">
    <location>
        <begin position="348"/>
        <end position="358"/>
    </location>
</feature>
<accession>L9WHD5</accession>
<feature type="compositionally biased region" description="Polar residues" evidence="1">
    <location>
        <begin position="360"/>
        <end position="375"/>
    </location>
</feature>
<feature type="compositionally biased region" description="Acidic residues" evidence="1">
    <location>
        <begin position="400"/>
        <end position="412"/>
    </location>
</feature>
<feature type="compositionally biased region" description="Acidic residues" evidence="1">
    <location>
        <begin position="420"/>
        <end position="441"/>
    </location>
</feature>
<feature type="region of interest" description="Disordered" evidence="1">
    <location>
        <begin position="269"/>
        <end position="591"/>
    </location>
</feature>
<proteinExistence type="predicted"/>
<feature type="compositionally biased region" description="Acidic residues" evidence="1">
    <location>
        <begin position="548"/>
        <end position="591"/>
    </location>
</feature>
<evidence type="ECO:0000256" key="1">
    <source>
        <dbReference type="SAM" id="MobiDB-lite"/>
    </source>
</evidence>
<evidence type="ECO:0008006" key="4">
    <source>
        <dbReference type="Google" id="ProtNLM"/>
    </source>
</evidence>
<evidence type="ECO:0000313" key="2">
    <source>
        <dbReference type="EMBL" id="ELY48767.1"/>
    </source>
</evidence>
<reference evidence="2 3" key="1">
    <citation type="journal article" date="2014" name="PLoS Genet.">
        <title>Phylogenetically driven sequencing of extremely halophilic archaea reveals strategies for static and dynamic osmo-response.</title>
        <authorList>
            <person name="Becker E.A."/>
            <person name="Seitzer P.M."/>
            <person name="Tritt A."/>
            <person name="Larsen D."/>
            <person name="Krusor M."/>
            <person name="Yao A.I."/>
            <person name="Wu D."/>
            <person name="Madern D."/>
            <person name="Eisen J.A."/>
            <person name="Darling A.E."/>
            <person name="Facciotti M.T."/>
        </authorList>
    </citation>
    <scope>NUCLEOTIDE SEQUENCE [LARGE SCALE GENOMIC DNA]</scope>
    <source>
        <strain evidence="2 3">JCM 12255</strain>
    </source>
</reference>
<gene>
    <name evidence="2" type="ORF">C493_21816</name>
</gene>
<dbReference type="RefSeq" id="WP_007261607.1">
    <property type="nucleotide sequence ID" value="NZ_AOHZ01000109.1"/>
</dbReference>
<dbReference type="AlphaFoldDB" id="L9WHD5"/>
<dbReference type="PATRIC" id="fig|1227499.3.peg.4477"/>
<feature type="compositionally biased region" description="Acidic residues" evidence="1">
    <location>
        <begin position="470"/>
        <end position="499"/>
    </location>
</feature>
<comment type="caution">
    <text evidence="2">The sequence shown here is derived from an EMBL/GenBank/DDBJ whole genome shotgun (WGS) entry which is preliminary data.</text>
</comment>
<protein>
    <recommendedName>
        <fullName evidence="4">Rpa-associated protein</fullName>
    </recommendedName>
</protein>
<feature type="compositionally biased region" description="Low complexity" evidence="1">
    <location>
        <begin position="281"/>
        <end position="322"/>
    </location>
</feature>
<dbReference type="OrthoDB" id="214631at2157"/>
<evidence type="ECO:0000313" key="3">
    <source>
        <dbReference type="Proteomes" id="UP000011602"/>
    </source>
</evidence>
<feature type="compositionally biased region" description="Low complexity" evidence="1">
    <location>
        <begin position="500"/>
        <end position="527"/>
    </location>
</feature>
<dbReference type="EMBL" id="AOHZ01000109">
    <property type="protein sequence ID" value="ELY48767.1"/>
    <property type="molecule type" value="Genomic_DNA"/>
</dbReference>
<feature type="region of interest" description="Disordered" evidence="1">
    <location>
        <begin position="233"/>
        <end position="254"/>
    </location>
</feature>
<dbReference type="eggNOG" id="arCOG02258">
    <property type="taxonomic scope" value="Archaea"/>
</dbReference>
<organism evidence="2 3">
    <name type="scientific">Natronolimnohabitans innermongolicus JCM 12255</name>
    <dbReference type="NCBI Taxonomy" id="1227499"/>
    <lineage>
        <taxon>Archaea</taxon>
        <taxon>Methanobacteriati</taxon>
        <taxon>Methanobacteriota</taxon>
        <taxon>Stenosarchaea group</taxon>
        <taxon>Halobacteria</taxon>
        <taxon>Halobacteriales</taxon>
        <taxon>Natrialbaceae</taxon>
        <taxon>Natronolimnohabitans</taxon>
    </lineage>
</organism>
<dbReference type="eggNOG" id="arCOG03730">
    <property type="taxonomic scope" value="Archaea"/>
</dbReference>
<name>L9WHD5_9EURY</name>
<sequence length="654" mass="67333">MSANDNGNGNGDDEEIPGREVAYRLFAAEYDDASFSYAESDEERAPNYVISPTGARLNRIFAVGTLTEVTSVNDEMVRARVVDPTGAFVVYAGQYQPDELAVLEQLQPPAFVAVTGKARTFQPDDSDQVYTSIRPESIATVDADTRDRWVVSAAEQTVERVGTYAGAAELESAEPRDANGDALTDALREAGVESGLAAGIPLAQDHYGTTPDYLEALRDCAIEAVEVVADERDQVSGLSLEPGDSSPDSTASFASLGSHADAALSALESTLESGPDETEQPADAAAATPGGAEAESESGSVSEPDAATAGSAAGTATGTDPEPASEAESEAADAAALETKTESERGSGSETETGMEAETQTETAADSPESGTESDVTAGVDAETEPAVGEPTAEFGEATSDVDDTSLEDETDANSGVATEFDEIPSDADEEDEDDLGDFDAGDSGMYEMDDEEREQLEAEFGAEFTTGAEVEEPGEAEIDVPDADEQPAADGVETESEAAADAASSGEPGAGAATTDEPGDDAAVSAADDEDDDLGAPPESGLAADAEPADEEPDSEGTSVDEADDDDDDAGDAPADAGDEPAEDVDAEDVDLESYVVETMEELDDGDGADRTTLVETVADDTGIPEAEVEDAIQDALMGGQCYEPDDETLKAI</sequence>
<dbReference type="STRING" id="1227499.C493_21816"/>
<keyword evidence="3" id="KW-1185">Reference proteome</keyword>
<dbReference type="Proteomes" id="UP000011602">
    <property type="component" value="Unassembled WGS sequence"/>
</dbReference>